<evidence type="ECO:0000313" key="4">
    <source>
        <dbReference type="EMBL" id="SHW98381.1"/>
    </source>
</evidence>
<evidence type="ECO:0000256" key="2">
    <source>
        <dbReference type="ARBA" id="ARBA00023002"/>
    </source>
</evidence>
<proteinExistence type="inferred from homology"/>
<dbReference type="PANTHER" id="PTHR44196:SF1">
    <property type="entry name" value="DEHYDROGENASE_REDUCTASE SDR FAMILY MEMBER 7B"/>
    <property type="match status" value="1"/>
</dbReference>
<dbReference type="EMBL" id="FSFA01000001">
    <property type="protein sequence ID" value="SHW98381.1"/>
    <property type="molecule type" value="Genomic_DNA"/>
</dbReference>
<dbReference type="Gene3D" id="3.40.50.720">
    <property type="entry name" value="NAD(P)-binding Rossmann-like Domain"/>
    <property type="match status" value="1"/>
</dbReference>
<dbReference type="InterPro" id="IPR002347">
    <property type="entry name" value="SDR_fam"/>
</dbReference>
<comment type="similarity">
    <text evidence="1 3">Belongs to the short-chain dehydrogenases/reductases (SDR) family.</text>
</comment>
<dbReference type="GO" id="GO:0016020">
    <property type="term" value="C:membrane"/>
    <property type="evidence" value="ECO:0007669"/>
    <property type="project" value="TreeGrafter"/>
</dbReference>
<dbReference type="Proteomes" id="UP000185183">
    <property type="component" value="Unassembled WGS sequence"/>
</dbReference>
<dbReference type="RefSeq" id="WP_227975386.1">
    <property type="nucleotide sequence ID" value="NZ_FRZS01000001.1"/>
</dbReference>
<dbReference type="PRINTS" id="PR00081">
    <property type="entry name" value="GDHRDH"/>
</dbReference>
<organism evidence="4 5">
    <name type="scientific">Mycobacteroides abscessus subsp. bolletii</name>
    <dbReference type="NCBI Taxonomy" id="319705"/>
    <lineage>
        <taxon>Bacteria</taxon>
        <taxon>Bacillati</taxon>
        <taxon>Actinomycetota</taxon>
        <taxon>Actinomycetes</taxon>
        <taxon>Mycobacteriales</taxon>
        <taxon>Mycobacteriaceae</taxon>
        <taxon>Mycobacteroides</taxon>
        <taxon>Mycobacteroides abscessus</taxon>
    </lineage>
</organism>
<evidence type="ECO:0000256" key="1">
    <source>
        <dbReference type="ARBA" id="ARBA00006484"/>
    </source>
</evidence>
<evidence type="ECO:0000256" key="3">
    <source>
        <dbReference type="RuleBase" id="RU000363"/>
    </source>
</evidence>
<comment type="caution">
    <text evidence="4">The sequence shown here is derived from an EMBL/GenBank/DDBJ whole genome shotgun (WGS) entry which is preliminary data.</text>
</comment>
<gene>
    <name evidence="4" type="primary">acr1_2</name>
    <name evidence="4" type="ORF">SAMEA2275694_01129</name>
</gene>
<keyword evidence="2 4" id="KW-0560">Oxidoreductase</keyword>
<dbReference type="EC" id="1.2.1.-" evidence="4"/>
<dbReference type="GO" id="GO:0016491">
    <property type="term" value="F:oxidoreductase activity"/>
    <property type="evidence" value="ECO:0007669"/>
    <property type="project" value="UniProtKB-KW"/>
</dbReference>
<evidence type="ECO:0000313" key="5">
    <source>
        <dbReference type="Proteomes" id="UP000185183"/>
    </source>
</evidence>
<reference evidence="4 5" key="1">
    <citation type="submission" date="2016-11" db="EMBL/GenBank/DDBJ databases">
        <authorList>
            <consortium name="Pathogen Informatics"/>
        </authorList>
    </citation>
    <scope>NUCLEOTIDE SEQUENCE [LARGE SCALE GENOMIC DNA]</scope>
    <source>
        <strain evidence="4 5">968</strain>
    </source>
</reference>
<dbReference type="PRINTS" id="PR00080">
    <property type="entry name" value="SDRFAMILY"/>
</dbReference>
<dbReference type="PANTHER" id="PTHR44196">
    <property type="entry name" value="DEHYDROGENASE/REDUCTASE SDR FAMILY MEMBER 7B"/>
    <property type="match status" value="1"/>
</dbReference>
<dbReference type="Pfam" id="PF00106">
    <property type="entry name" value="adh_short"/>
    <property type="match status" value="1"/>
</dbReference>
<name>A0A9Q7SBR1_9MYCO</name>
<dbReference type="SUPFAM" id="SSF51735">
    <property type="entry name" value="NAD(P)-binding Rossmann-fold domains"/>
    <property type="match status" value="1"/>
</dbReference>
<dbReference type="AlphaFoldDB" id="A0A9Q7SBR1"/>
<sequence length="290" mass="30907">MVSLSTKVNMALLRSPSVVNRIARHAMSRPGPATEVCIPGTRILLTGASSGIGAAAAQKLAAAGAELLLVARREPELKALQETIATSGGTAHIFCADLSIADDRTQLISDVLNKYGAPDVLVNNAARSIRRDISDAVERLHDYERTMALNYFGPVHLTLGFLPGMQARGGGHIVNVSTTAALLDMAPKYSAYAASKRALGVFGKTLAIEMRRDNIDVTTLYYPLVRTPMAAPTAEYANRPSLSAQEAAEWIVHAVDQRPAEVLPRAARGYRVVTALLPETLLGHAMAQGT</sequence>
<dbReference type="InterPro" id="IPR036291">
    <property type="entry name" value="NAD(P)-bd_dom_sf"/>
</dbReference>
<protein>
    <submittedName>
        <fullName evidence="4">Dehydrogenase</fullName>
        <ecNumber evidence="4">1.2.1.-</ecNumber>
    </submittedName>
</protein>
<accession>A0A9Q7SBR1</accession>